<dbReference type="SUPFAM" id="SSF51735">
    <property type="entry name" value="NAD(P)-binding Rossmann-fold domains"/>
    <property type="match status" value="1"/>
</dbReference>
<evidence type="ECO:0000256" key="9">
    <source>
        <dbReference type="ARBA" id="ARBA00022857"/>
    </source>
</evidence>
<dbReference type="InterPro" id="IPR001342">
    <property type="entry name" value="HDH_cat"/>
</dbReference>
<keyword evidence="9 13" id="KW-0521">NADP</keyword>
<evidence type="ECO:0000259" key="15">
    <source>
        <dbReference type="PROSITE" id="PS51671"/>
    </source>
</evidence>
<keyword evidence="10 13" id="KW-0560">Oxidoreductase</keyword>
<evidence type="ECO:0000256" key="13">
    <source>
        <dbReference type="RuleBase" id="RU000579"/>
    </source>
</evidence>
<dbReference type="Proteomes" id="UP001619911">
    <property type="component" value="Unassembled WGS sequence"/>
</dbReference>
<dbReference type="RefSeq" id="WP_404315553.1">
    <property type="nucleotide sequence ID" value="NZ_JAUIYO010000002.1"/>
</dbReference>
<keyword evidence="7 13" id="KW-0028">Amino-acid biosynthesis</keyword>
<feature type="domain" description="ACT" evidence="15">
    <location>
        <begin position="351"/>
        <end position="426"/>
    </location>
</feature>
<dbReference type="Gene3D" id="3.30.360.10">
    <property type="entry name" value="Dihydrodipicolinate Reductase, domain 2"/>
    <property type="match status" value="1"/>
</dbReference>
<evidence type="ECO:0000256" key="5">
    <source>
        <dbReference type="ARBA" id="ARBA00013213"/>
    </source>
</evidence>
<comment type="similarity">
    <text evidence="4 14">Belongs to the homoserine dehydrogenase family.</text>
</comment>
<evidence type="ECO:0000313" key="16">
    <source>
        <dbReference type="EMBL" id="MFK2825235.1"/>
    </source>
</evidence>
<dbReference type="PANTHER" id="PTHR43331:SF1">
    <property type="entry name" value="HOMOSERINE DEHYDROGENASE"/>
    <property type="match status" value="1"/>
</dbReference>
<accession>A0ABW8I8A5</accession>
<name>A0ABW8I8A5_9BACI</name>
<dbReference type="Gene3D" id="3.30.70.260">
    <property type="match status" value="1"/>
</dbReference>
<dbReference type="InterPro" id="IPR045865">
    <property type="entry name" value="ACT-like_dom_sf"/>
</dbReference>
<comment type="cofactor">
    <cofactor evidence="1">
        <name>a metal cation</name>
        <dbReference type="ChEBI" id="CHEBI:25213"/>
    </cofactor>
</comment>
<dbReference type="PROSITE" id="PS51671">
    <property type="entry name" value="ACT"/>
    <property type="match status" value="1"/>
</dbReference>
<dbReference type="InterPro" id="IPR016204">
    <property type="entry name" value="HDH"/>
</dbReference>
<dbReference type="InterPro" id="IPR002912">
    <property type="entry name" value="ACT_dom"/>
</dbReference>
<dbReference type="SUPFAM" id="SSF55021">
    <property type="entry name" value="ACT-like"/>
    <property type="match status" value="1"/>
</dbReference>
<evidence type="ECO:0000256" key="3">
    <source>
        <dbReference type="ARBA" id="ARBA00005062"/>
    </source>
</evidence>
<dbReference type="NCBIfam" id="NF004976">
    <property type="entry name" value="PRK06349.1"/>
    <property type="match status" value="1"/>
</dbReference>
<sequence length="433" mass="47106">MKDNVKVGLLGLGTVGTGVVKMIQNHQEQLVHQVGCPVSIKKVLVKSLDKSRDVELDSSLLTTDPYDVINDPEIDVIVEVMGGIDKTRQYIIDALNLKKQVVTANKDLIAMHGSELQQIAAENGCDLFYEASVAGGVPIIKGLSSGLASDKIKKIMGIVNGTTNYILTKMTEDGLSYETALKDAQDLGFAEADPTADVEGLDAARKMAILARLAFSMDVELDDVSVSGISSVTKDDLKYGSMLGYTMKLIGYADQENDRVEASVQPTFLEKSHPLASVHNEYNAVYVYGEAVGETMFYGPGAGSLPTATSIVSDVLAVVKNMRLGVNGHSVLAPQFDRQMKEANERFAKYFIRLHVRDEVGAFSELTKLFSNHSISFEKILQLPLEEEGVAEIVIVTHKASMENYQNVLAQVNDLSVVKAVESFYRVEGEGTK</sequence>
<evidence type="ECO:0000313" key="17">
    <source>
        <dbReference type="Proteomes" id="UP001619911"/>
    </source>
</evidence>
<keyword evidence="11 13" id="KW-0486">Methionine biosynthesis</keyword>
<dbReference type="Pfam" id="PF00742">
    <property type="entry name" value="Homoserine_dh"/>
    <property type="match status" value="1"/>
</dbReference>
<evidence type="ECO:0000256" key="2">
    <source>
        <dbReference type="ARBA" id="ARBA00005056"/>
    </source>
</evidence>
<dbReference type="EC" id="1.1.1.3" evidence="5 13"/>
<keyword evidence="8 13" id="KW-0791">Threonine biosynthesis</keyword>
<comment type="pathway">
    <text evidence="3 13">Amino-acid biosynthesis; L-methionine biosynthesis via de novo pathway; L-homoserine from L-aspartate: step 3/3.</text>
</comment>
<evidence type="ECO:0000256" key="6">
    <source>
        <dbReference type="ARBA" id="ARBA00013376"/>
    </source>
</evidence>
<protein>
    <recommendedName>
        <fullName evidence="6 13">Homoserine dehydrogenase</fullName>
        <ecNumber evidence="5 13">1.1.1.3</ecNumber>
    </recommendedName>
</protein>
<evidence type="ECO:0000256" key="4">
    <source>
        <dbReference type="ARBA" id="ARBA00006753"/>
    </source>
</evidence>
<dbReference type="Gene3D" id="3.40.50.720">
    <property type="entry name" value="NAD(P)-binding Rossmann-like Domain"/>
    <property type="match status" value="1"/>
</dbReference>
<reference evidence="16 17" key="1">
    <citation type="submission" date="2023-07" db="EMBL/GenBank/DDBJ databases">
        <title>Bacillus lucianemedeirus sp. nov, a new species isolated from an immunobiological production facility.</title>
        <authorList>
            <person name="Costa L.V."/>
            <person name="Miranda R.V.S.L."/>
            <person name="Brandao M.L.L."/>
            <person name="Reis C.M.F."/>
            <person name="Frazao A.M."/>
            <person name="Cruz F.V."/>
            <person name="Baio P.V.P."/>
            <person name="Veras J.F.C."/>
            <person name="Ramos J.N."/>
            <person name="Vieira V."/>
        </authorList>
    </citation>
    <scope>NUCLEOTIDE SEQUENCE [LARGE SCALE GENOMIC DNA]</scope>
    <source>
        <strain evidence="16 17">B190/17</strain>
    </source>
</reference>
<comment type="pathway">
    <text evidence="2 13">Amino-acid biosynthesis; L-threonine biosynthesis; L-threonine from L-aspartate: step 3/5.</text>
</comment>
<evidence type="ECO:0000256" key="10">
    <source>
        <dbReference type="ARBA" id="ARBA00023002"/>
    </source>
</evidence>
<dbReference type="CDD" id="cd04881">
    <property type="entry name" value="ACT_HSDH-Hom"/>
    <property type="match status" value="1"/>
</dbReference>
<evidence type="ECO:0000256" key="11">
    <source>
        <dbReference type="ARBA" id="ARBA00023167"/>
    </source>
</evidence>
<evidence type="ECO:0000256" key="1">
    <source>
        <dbReference type="ARBA" id="ARBA00001920"/>
    </source>
</evidence>
<comment type="catalytic activity">
    <reaction evidence="12">
        <text>L-homoserine + NADP(+) = L-aspartate 4-semialdehyde + NADPH + H(+)</text>
        <dbReference type="Rhea" id="RHEA:15761"/>
        <dbReference type="ChEBI" id="CHEBI:15378"/>
        <dbReference type="ChEBI" id="CHEBI:57476"/>
        <dbReference type="ChEBI" id="CHEBI:57783"/>
        <dbReference type="ChEBI" id="CHEBI:58349"/>
        <dbReference type="ChEBI" id="CHEBI:537519"/>
        <dbReference type="EC" id="1.1.1.3"/>
    </reaction>
    <physiologicalReaction direction="right-to-left" evidence="12">
        <dbReference type="Rhea" id="RHEA:15763"/>
    </physiologicalReaction>
</comment>
<dbReference type="GO" id="GO:0004412">
    <property type="term" value="F:homoserine dehydrogenase activity"/>
    <property type="evidence" value="ECO:0007669"/>
    <property type="project" value="UniProtKB-EC"/>
</dbReference>
<dbReference type="SUPFAM" id="SSF55347">
    <property type="entry name" value="Glyceraldehyde-3-phosphate dehydrogenase-like, C-terminal domain"/>
    <property type="match status" value="1"/>
</dbReference>
<dbReference type="PANTHER" id="PTHR43331">
    <property type="entry name" value="HOMOSERINE DEHYDROGENASE"/>
    <property type="match status" value="1"/>
</dbReference>
<gene>
    <name evidence="16" type="ORF">QYG89_05990</name>
</gene>
<dbReference type="EMBL" id="JAUIYO010000002">
    <property type="protein sequence ID" value="MFK2825235.1"/>
    <property type="molecule type" value="Genomic_DNA"/>
</dbReference>
<dbReference type="Pfam" id="PF01842">
    <property type="entry name" value="ACT"/>
    <property type="match status" value="1"/>
</dbReference>
<keyword evidence="17" id="KW-1185">Reference proteome</keyword>
<organism evidence="16 17">
    <name type="scientific">Bacillus lumedeiriae</name>
    <dbReference type="NCBI Taxonomy" id="3058829"/>
    <lineage>
        <taxon>Bacteria</taxon>
        <taxon>Bacillati</taxon>
        <taxon>Bacillota</taxon>
        <taxon>Bacilli</taxon>
        <taxon>Bacillales</taxon>
        <taxon>Bacillaceae</taxon>
        <taxon>Bacillus</taxon>
    </lineage>
</organism>
<evidence type="ECO:0000256" key="7">
    <source>
        <dbReference type="ARBA" id="ARBA00022605"/>
    </source>
</evidence>
<dbReference type="PROSITE" id="PS01042">
    <property type="entry name" value="HOMOSER_DHGENASE"/>
    <property type="match status" value="1"/>
</dbReference>
<proteinExistence type="inferred from homology"/>
<evidence type="ECO:0000256" key="14">
    <source>
        <dbReference type="RuleBase" id="RU004171"/>
    </source>
</evidence>
<comment type="caution">
    <text evidence="16">The sequence shown here is derived from an EMBL/GenBank/DDBJ whole genome shotgun (WGS) entry which is preliminary data.</text>
</comment>
<dbReference type="InterPro" id="IPR005106">
    <property type="entry name" value="Asp/hSer_DH_NAD-bd"/>
</dbReference>
<dbReference type="InterPro" id="IPR019811">
    <property type="entry name" value="HDH_CS"/>
</dbReference>
<dbReference type="PIRSF" id="PIRSF000098">
    <property type="entry name" value="Homoser_dehydrog"/>
    <property type="match status" value="1"/>
</dbReference>
<evidence type="ECO:0000256" key="12">
    <source>
        <dbReference type="ARBA" id="ARBA00048841"/>
    </source>
</evidence>
<dbReference type="InterPro" id="IPR036291">
    <property type="entry name" value="NAD(P)-bd_dom_sf"/>
</dbReference>
<evidence type="ECO:0000256" key="8">
    <source>
        <dbReference type="ARBA" id="ARBA00022697"/>
    </source>
</evidence>
<dbReference type="Pfam" id="PF03447">
    <property type="entry name" value="NAD_binding_3"/>
    <property type="match status" value="1"/>
</dbReference>